<keyword evidence="1" id="KW-0472">Membrane</keyword>
<comment type="caution">
    <text evidence="2">The sequence shown here is derived from an EMBL/GenBank/DDBJ whole genome shotgun (WGS) entry which is preliminary data.</text>
</comment>
<evidence type="ECO:0000313" key="2">
    <source>
        <dbReference type="EMBL" id="RJG41919.1"/>
    </source>
</evidence>
<proteinExistence type="predicted"/>
<keyword evidence="2" id="KW-0378">Hydrolase</keyword>
<accession>A0A418YBU7</accession>
<feature type="transmembrane region" description="Helical" evidence="1">
    <location>
        <begin position="124"/>
        <end position="148"/>
    </location>
</feature>
<dbReference type="OrthoDB" id="9781927at2"/>
<dbReference type="EMBL" id="QZCH01000023">
    <property type="protein sequence ID" value="RJG41919.1"/>
    <property type="molecule type" value="Genomic_DNA"/>
</dbReference>
<keyword evidence="3" id="KW-1185">Reference proteome</keyword>
<feature type="transmembrane region" description="Helical" evidence="1">
    <location>
        <begin position="88"/>
        <end position="104"/>
    </location>
</feature>
<name>A0A418YBU7_9GAMM</name>
<protein>
    <submittedName>
        <fullName evidence="2">Metal-dependent hydrolase</fullName>
    </submittedName>
</protein>
<evidence type="ECO:0000256" key="1">
    <source>
        <dbReference type="SAM" id="Phobius"/>
    </source>
</evidence>
<dbReference type="PANTHER" id="PTHR40031">
    <property type="entry name" value="HYPOTHETICAL MEMBRANE SPANNING PROTEIN"/>
    <property type="match status" value="1"/>
</dbReference>
<dbReference type="PANTHER" id="PTHR40031:SF1">
    <property type="entry name" value="MEMBRANE-BOUND METAL-DEPENDENT HYDROLASE"/>
    <property type="match status" value="1"/>
</dbReference>
<reference evidence="2 3" key="2">
    <citation type="submission" date="2019-01" db="EMBL/GenBank/DDBJ databases">
        <title>Motilimonas pumilus sp. nov., isolated from the gut of sea cucumber (Apostichopus japonicus).</title>
        <authorList>
            <person name="Wang F.-Q."/>
            <person name="Ren L.-H."/>
            <person name="Lin Y.-W."/>
            <person name="Sun G.-H."/>
            <person name="Du Z.-J."/>
            <person name="Zhao J.-X."/>
            <person name="Liu X.-J."/>
            <person name="Liu L.-J."/>
        </authorList>
    </citation>
    <scope>NUCLEOTIDE SEQUENCE [LARGE SCALE GENOMIC DNA]</scope>
    <source>
        <strain evidence="2 3">PLHSC7-2</strain>
    </source>
</reference>
<feature type="transmembrane region" description="Helical" evidence="1">
    <location>
        <begin position="58"/>
        <end position="76"/>
    </location>
</feature>
<dbReference type="Proteomes" id="UP000283255">
    <property type="component" value="Unassembled WGS sequence"/>
</dbReference>
<dbReference type="InterPro" id="IPR007404">
    <property type="entry name" value="YdjM-like"/>
</dbReference>
<dbReference type="InterPro" id="IPR053170">
    <property type="entry name" value="Transcription_regulator"/>
</dbReference>
<reference evidence="2 3" key="1">
    <citation type="submission" date="2018-09" db="EMBL/GenBank/DDBJ databases">
        <authorList>
            <person name="Wang F."/>
        </authorList>
    </citation>
    <scope>NUCLEOTIDE SEQUENCE [LARGE SCALE GENOMIC DNA]</scope>
    <source>
        <strain evidence="2 3">PLHSC7-2</strain>
    </source>
</reference>
<organism evidence="2 3">
    <name type="scientific">Motilimonas pumila</name>
    <dbReference type="NCBI Taxonomy" id="2303987"/>
    <lineage>
        <taxon>Bacteria</taxon>
        <taxon>Pseudomonadati</taxon>
        <taxon>Pseudomonadota</taxon>
        <taxon>Gammaproteobacteria</taxon>
        <taxon>Alteromonadales</taxon>
        <taxon>Alteromonadales genera incertae sedis</taxon>
        <taxon>Motilimonas</taxon>
    </lineage>
</organism>
<keyword evidence="1" id="KW-0812">Transmembrane</keyword>
<dbReference type="GO" id="GO:0016787">
    <property type="term" value="F:hydrolase activity"/>
    <property type="evidence" value="ECO:0007669"/>
    <property type="project" value="UniProtKB-KW"/>
</dbReference>
<dbReference type="AlphaFoldDB" id="A0A418YBU7"/>
<evidence type="ECO:0000313" key="3">
    <source>
        <dbReference type="Proteomes" id="UP000283255"/>
    </source>
</evidence>
<dbReference type="Pfam" id="PF04307">
    <property type="entry name" value="YdjM"/>
    <property type="match status" value="1"/>
</dbReference>
<sequence>MDSVTQIALGVSVASAIGFKAYGKKAILIGAALGTLPDLDVLINYGDAVANYTYHRGFSHSLFVLSALAIGLFILARSFVQTAKDNPWRTFLMIWLSLITHPLLDSFTTYGTQLFWPMPLMPTSWSSMFIIDPLYTLPLLISLLGLWLSKNSRRWQRINLAALTFSCLYLLASQGAKWQINQQLQAAQLTPSPVFISPMPFNIISWRILRYDGQQYSEALTYVGNKQPLKWQTHDTGRALLQQFQSPELARLEWFSNGFLSFQQQQGALHVTDLRLGMAGYFPFTFHIAQQQEGQWQAVDSVQLPQPKVEAARMKQLYRQVFSQHPDNLAQAER</sequence>
<dbReference type="RefSeq" id="WP_119911724.1">
    <property type="nucleotide sequence ID" value="NZ_QZCH01000023.1"/>
</dbReference>
<gene>
    <name evidence="2" type="ORF">D1Z90_15615</name>
</gene>
<keyword evidence="1" id="KW-1133">Transmembrane helix</keyword>